<gene>
    <name evidence="3" type="ORF">Pth03_15800</name>
</gene>
<keyword evidence="2" id="KW-1133">Transmembrane helix</keyword>
<comment type="caution">
    <text evidence="3">The sequence shown here is derived from an EMBL/GenBank/DDBJ whole genome shotgun (WGS) entry which is preliminary data.</text>
</comment>
<evidence type="ECO:0000313" key="4">
    <source>
        <dbReference type="Proteomes" id="UP000605992"/>
    </source>
</evidence>
<dbReference type="Proteomes" id="UP000605992">
    <property type="component" value="Unassembled WGS sequence"/>
</dbReference>
<feature type="region of interest" description="Disordered" evidence="1">
    <location>
        <begin position="171"/>
        <end position="309"/>
    </location>
</feature>
<keyword evidence="2" id="KW-0472">Membrane</keyword>
<protein>
    <submittedName>
        <fullName evidence="3">Uncharacterized protein</fullName>
    </submittedName>
</protein>
<feature type="compositionally biased region" description="Low complexity" evidence="1">
    <location>
        <begin position="96"/>
        <end position="108"/>
    </location>
</feature>
<keyword evidence="4" id="KW-1185">Reference proteome</keyword>
<dbReference type="EMBL" id="BOOR01000008">
    <property type="protein sequence ID" value="GII53191.1"/>
    <property type="molecule type" value="Genomic_DNA"/>
</dbReference>
<feature type="compositionally biased region" description="Low complexity" evidence="1">
    <location>
        <begin position="180"/>
        <end position="202"/>
    </location>
</feature>
<dbReference type="SUPFAM" id="SSF82171">
    <property type="entry name" value="DPP6 N-terminal domain-like"/>
    <property type="match status" value="1"/>
</dbReference>
<feature type="compositionally biased region" description="Low complexity" evidence="1">
    <location>
        <begin position="234"/>
        <end position="268"/>
    </location>
</feature>
<keyword evidence="2" id="KW-0812">Transmembrane</keyword>
<reference evidence="3" key="1">
    <citation type="submission" date="2021-01" db="EMBL/GenBank/DDBJ databases">
        <title>Whole genome shotgun sequence of Planotetraspora thailandica NBRC 104271.</title>
        <authorList>
            <person name="Komaki H."/>
            <person name="Tamura T."/>
        </authorList>
    </citation>
    <scope>NUCLEOTIDE SEQUENCE</scope>
    <source>
        <strain evidence="3">NBRC 104271</strain>
    </source>
</reference>
<name>A0A8J3V188_9ACTN</name>
<feature type="transmembrane region" description="Helical" evidence="2">
    <location>
        <begin position="350"/>
        <end position="374"/>
    </location>
</feature>
<feature type="compositionally biased region" description="Low complexity" evidence="1">
    <location>
        <begin position="210"/>
        <end position="227"/>
    </location>
</feature>
<evidence type="ECO:0000256" key="1">
    <source>
        <dbReference type="SAM" id="MobiDB-lite"/>
    </source>
</evidence>
<dbReference type="Gene3D" id="1.20.140.160">
    <property type="match status" value="1"/>
</dbReference>
<organism evidence="3 4">
    <name type="scientific">Planotetraspora thailandica</name>
    <dbReference type="NCBI Taxonomy" id="487172"/>
    <lineage>
        <taxon>Bacteria</taxon>
        <taxon>Bacillati</taxon>
        <taxon>Actinomycetota</taxon>
        <taxon>Actinomycetes</taxon>
        <taxon>Streptosporangiales</taxon>
        <taxon>Streptosporangiaceae</taxon>
        <taxon>Planotetraspora</taxon>
    </lineage>
</organism>
<feature type="compositionally biased region" description="Polar residues" evidence="1">
    <location>
        <begin position="289"/>
        <end position="300"/>
    </location>
</feature>
<accession>A0A8J3V188</accession>
<dbReference type="AlphaFoldDB" id="A0A8J3V188"/>
<dbReference type="RefSeq" id="WP_203943455.1">
    <property type="nucleotide sequence ID" value="NZ_BOOR01000008.1"/>
</dbReference>
<sequence length="712" mass="74145">MNQHAGPWTSPGPGTLTGRLAGFPAFVADQAPPLTRTAFLLTGDPMLARALVVASLTRIANRWASVRWASPAEAATAELFRRFVKRPPRPASRKSTPAPQNTTPAAAGGTAELSEALAALTPLRRALVVACLQTGVSPWKAAELCRRDSHTARLEFEAAVAELRRLEGRLAGTATPSPEPAGTPAQSPAAGSPGDAAGSTGPAEDREPQASAAGASAPGASPSADTGAPPPWISPTAQSAAAPWASPSAASGTPVTGSGPAPWASPSAEPGPAPSGSPFTTPGPAQAQRPPQTGSHQNPLAGSGFPGGTWEHELSRALATLSATMPPLYLPGLTGEIVRATRRHRTRRRLVVAGAVVAGTAAVITPFVLLVSAISDAAAGGPSAAEPYGPGGVYGYEDDNSDGETVPGHLPIYVGDPFQYAYQPYCRPDSESGENADACTTWRVVSNAAGEWRIPGADSRSGQALFAISSNGDRLAYYDTTADALVMRDKDATAPRVTDLVTDPDQVDYGTDLLFSPKGRWLAVDFGQDMGAPRPRLYDFTAERHWDLPPSLDVLAVAEDGTVTATVTEDTRKTPGRIHTTTLIRIRPDGHVLSRVRVEPELFDDGATLSDDGKTLAAVAWPAHPNIREHGMVVTLDPRTGKVRSAVEATLPEYMSIGRVLGWVDEHEVLVDASDDDEEYGSYIIDVTTGSAREAVESGSGAADVWAPGTLG</sequence>
<evidence type="ECO:0000256" key="2">
    <source>
        <dbReference type="SAM" id="Phobius"/>
    </source>
</evidence>
<evidence type="ECO:0000313" key="3">
    <source>
        <dbReference type="EMBL" id="GII53191.1"/>
    </source>
</evidence>
<feature type="region of interest" description="Disordered" evidence="1">
    <location>
        <begin position="87"/>
        <end position="108"/>
    </location>
</feature>
<proteinExistence type="predicted"/>